<evidence type="ECO:0000313" key="1">
    <source>
        <dbReference type="EMBL" id="JAD98372.1"/>
    </source>
</evidence>
<organism evidence="1">
    <name type="scientific">Arundo donax</name>
    <name type="common">Giant reed</name>
    <name type="synonym">Donax arundinaceus</name>
    <dbReference type="NCBI Taxonomy" id="35708"/>
    <lineage>
        <taxon>Eukaryota</taxon>
        <taxon>Viridiplantae</taxon>
        <taxon>Streptophyta</taxon>
        <taxon>Embryophyta</taxon>
        <taxon>Tracheophyta</taxon>
        <taxon>Spermatophyta</taxon>
        <taxon>Magnoliopsida</taxon>
        <taxon>Liliopsida</taxon>
        <taxon>Poales</taxon>
        <taxon>Poaceae</taxon>
        <taxon>PACMAD clade</taxon>
        <taxon>Arundinoideae</taxon>
        <taxon>Arundineae</taxon>
        <taxon>Arundo</taxon>
    </lineage>
</organism>
<name>A0A0A9EQQ9_ARUDO</name>
<dbReference type="EMBL" id="GBRH01199523">
    <property type="protein sequence ID" value="JAD98372.1"/>
    <property type="molecule type" value="Transcribed_RNA"/>
</dbReference>
<sequence length="24" mass="2653">MFILSIHGLLYLSDIPSHVMHASA</sequence>
<protein>
    <submittedName>
        <fullName evidence="1">Uncharacterized protein</fullName>
    </submittedName>
</protein>
<proteinExistence type="predicted"/>
<reference evidence="1" key="2">
    <citation type="journal article" date="2015" name="Data Brief">
        <title>Shoot transcriptome of the giant reed, Arundo donax.</title>
        <authorList>
            <person name="Barrero R.A."/>
            <person name="Guerrero F.D."/>
            <person name="Moolhuijzen P."/>
            <person name="Goolsby J.A."/>
            <person name="Tidwell J."/>
            <person name="Bellgard S.E."/>
            <person name="Bellgard M.I."/>
        </authorList>
    </citation>
    <scope>NUCLEOTIDE SEQUENCE</scope>
    <source>
        <tissue evidence="1">Shoot tissue taken approximately 20 cm above the soil surface</tissue>
    </source>
</reference>
<accession>A0A0A9EQQ9</accession>
<reference evidence="1" key="1">
    <citation type="submission" date="2014-09" db="EMBL/GenBank/DDBJ databases">
        <authorList>
            <person name="Magalhaes I.L.F."/>
            <person name="Oliveira U."/>
            <person name="Santos F.R."/>
            <person name="Vidigal T.H.D.A."/>
            <person name="Brescovit A.D."/>
            <person name="Santos A.J."/>
        </authorList>
    </citation>
    <scope>NUCLEOTIDE SEQUENCE</scope>
    <source>
        <tissue evidence="1">Shoot tissue taken approximately 20 cm above the soil surface</tissue>
    </source>
</reference>
<dbReference type="AlphaFoldDB" id="A0A0A9EQQ9"/>